<dbReference type="PROSITE" id="PS51352">
    <property type="entry name" value="THIOREDOXIN_2"/>
    <property type="match status" value="1"/>
</dbReference>
<keyword evidence="8" id="KW-0732">Signal</keyword>
<feature type="transmembrane region" description="Helical" evidence="7">
    <location>
        <begin position="317"/>
        <end position="350"/>
    </location>
</feature>
<accession>A0A9E6RJA0</accession>
<gene>
    <name evidence="10" type="primary">dsbD</name>
    <name evidence="10" type="ORF">K6K41_12540</name>
</gene>
<keyword evidence="10" id="KW-0560">Oxidoreductase</keyword>
<dbReference type="InterPro" id="IPR028250">
    <property type="entry name" value="DsbDN"/>
</dbReference>
<feature type="transmembrane region" description="Helical" evidence="7">
    <location>
        <begin position="451"/>
        <end position="471"/>
    </location>
</feature>
<dbReference type="InterPro" id="IPR036929">
    <property type="entry name" value="DsbDN_sf"/>
</dbReference>
<evidence type="ECO:0000259" key="9">
    <source>
        <dbReference type="PROSITE" id="PS51352"/>
    </source>
</evidence>
<evidence type="ECO:0000256" key="3">
    <source>
        <dbReference type="ARBA" id="ARBA00022692"/>
    </source>
</evidence>
<evidence type="ECO:0000313" key="10">
    <source>
        <dbReference type="EMBL" id="QZO02032.1"/>
    </source>
</evidence>
<dbReference type="GO" id="GO:0005886">
    <property type="term" value="C:plasma membrane"/>
    <property type="evidence" value="ECO:0007669"/>
    <property type="project" value="UniProtKB-SubCell"/>
</dbReference>
<feature type="chain" id="PRO_5039354102" evidence="8">
    <location>
        <begin position="34"/>
        <end position="616"/>
    </location>
</feature>
<dbReference type="GO" id="GO:0047134">
    <property type="term" value="F:protein-disulfide reductase [NAD(P)H] activity"/>
    <property type="evidence" value="ECO:0007669"/>
    <property type="project" value="UniProtKB-EC"/>
</dbReference>
<dbReference type="Pfam" id="PF02683">
    <property type="entry name" value="DsbD_TM"/>
    <property type="match status" value="1"/>
</dbReference>
<evidence type="ECO:0000256" key="8">
    <source>
        <dbReference type="SAM" id="SignalP"/>
    </source>
</evidence>
<evidence type="ECO:0000256" key="5">
    <source>
        <dbReference type="ARBA" id="ARBA00022989"/>
    </source>
</evidence>
<dbReference type="PANTHER" id="PTHR32234">
    <property type="entry name" value="THIOL:DISULFIDE INTERCHANGE PROTEIN DSBD"/>
    <property type="match status" value="1"/>
</dbReference>
<feature type="domain" description="Thioredoxin" evidence="9">
    <location>
        <begin position="470"/>
        <end position="615"/>
    </location>
</feature>
<organism evidence="10 11">
    <name type="scientific">Chenggangzhangella methanolivorans</name>
    <dbReference type="NCBI Taxonomy" id="1437009"/>
    <lineage>
        <taxon>Bacteria</taxon>
        <taxon>Pseudomonadati</taxon>
        <taxon>Pseudomonadota</taxon>
        <taxon>Alphaproteobacteria</taxon>
        <taxon>Hyphomicrobiales</taxon>
        <taxon>Methylopilaceae</taxon>
        <taxon>Chenggangzhangella</taxon>
    </lineage>
</organism>
<dbReference type="NCBIfam" id="NF001419">
    <property type="entry name" value="PRK00293.1"/>
    <property type="match status" value="1"/>
</dbReference>
<dbReference type="InterPro" id="IPR036249">
    <property type="entry name" value="Thioredoxin-like_sf"/>
</dbReference>
<comment type="subcellular location">
    <subcellularLocation>
        <location evidence="1">Cell membrane</location>
        <topology evidence="1">Multi-pass membrane protein</topology>
    </subcellularLocation>
</comment>
<dbReference type="Gene3D" id="3.40.30.10">
    <property type="entry name" value="Glutaredoxin"/>
    <property type="match status" value="1"/>
</dbReference>
<sequence>MTAAIRRIRSLRPAFATLLLAVAMALLTTGAFATGASAAEKPIAMSAVRDADGAVRIDWRMAPGVYLYRDKLTAKVGGAPVAIATKPGEIKDDPTFGQTEIYHDRASGRVAESSAPRTGVIEIGHQGCAEKGVCYPPTTTRLDLATLAPVTEADAGAEALTSTPSWSELTDRGSEAAASLPEIPSASAAGPSLDGGLFAVLAAFFGLGLLLSLTPCVYPMFPILAGILARNSGTSSRSAGLASAIAYVLAMASAYAALGVAAAWSGRNLQAALQTPLALGAMSLVFVVLALSMFGVLQLRIPARFGPQMSGGSATTWVGRVGGAAALGFVSALVVGPCVTPPLAAALLYIAQTGDAARGSAALFALGLGMGVPLLAVGVFGTRILPRSGPWLATVQHAFGVVFLGVAVSLVARVIPPTAALALWALFLIGLGVFVGGWDRLNRENSVRDRIAKTAGVALSVYGVALIAGAASGATDPLRPLERFATGQPVTMQAVSTHRVVTTANELETVLDEARRARRPILVAFSADWCVICKDNDRAIAGDTQLQAELARIEVVKVDVTAMSSESQKLMSRHHVAGPPTMLMFDRNGDEKPGSRTVGAIDLGSFKTAIARTADT</sequence>
<dbReference type="RefSeq" id="WP_261405412.1">
    <property type="nucleotide sequence ID" value="NZ_CP081869.1"/>
</dbReference>
<feature type="transmembrane region" description="Helical" evidence="7">
    <location>
        <begin position="241"/>
        <end position="265"/>
    </location>
</feature>
<feature type="signal peptide" evidence="8">
    <location>
        <begin position="1"/>
        <end position="33"/>
    </location>
</feature>
<evidence type="ECO:0000256" key="4">
    <source>
        <dbReference type="ARBA" id="ARBA00022748"/>
    </source>
</evidence>
<dbReference type="GO" id="GO:0017004">
    <property type="term" value="P:cytochrome complex assembly"/>
    <property type="evidence" value="ECO:0007669"/>
    <property type="project" value="UniProtKB-KW"/>
</dbReference>
<dbReference type="AlphaFoldDB" id="A0A9E6RJA0"/>
<evidence type="ECO:0000256" key="1">
    <source>
        <dbReference type="ARBA" id="ARBA00004651"/>
    </source>
</evidence>
<feature type="transmembrane region" description="Helical" evidence="7">
    <location>
        <begin position="277"/>
        <end position="297"/>
    </location>
</feature>
<evidence type="ECO:0000313" key="11">
    <source>
        <dbReference type="Proteomes" id="UP000825701"/>
    </source>
</evidence>
<evidence type="ECO:0000256" key="2">
    <source>
        <dbReference type="ARBA" id="ARBA00022475"/>
    </source>
</evidence>
<dbReference type="InterPro" id="IPR003834">
    <property type="entry name" value="Cyt_c_assmbl_TM_dom"/>
</dbReference>
<dbReference type="EMBL" id="CP081869">
    <property type="protein sequence ID" value="QZO02032.1"/>
    <property type="molecule type" value="Genomic_DNA"/>
</dbReference>
<name>A0A9E6RJA0_9HYPH</name>
<keyword evidence="3 7" id="KW-0812">Transmembrane</keyword>
<reference evidence="10" key="1">
    <citation type="submission" date="2021-08" db="EMBL/GenBank/DDBJ databases">
        <authorList>
            <person name="Zhang H."/>
            <person name="Xu M."/>
            <person name="Yu Z."/>
            <person name="Yang L."/>
            <person name="Cai Y."/>
        </authorList>
    </citation>
    <scope>NUCLEOTIDE SEQUENCE</scope>
    <source>
        <strain evidence="10">CHL1</strain>
    </source>
</reference>
<dbReference type="KEGG" id="cmet:K6K41_12540"/>
<keyword evidence="5 7" id="KW-1133">Transmembrane helix</keyword>
<evidence type="ECO:0000256" key="7">
    <source>
        <dbReference type="SAM" id="Phobius"/>
    </source>
</evidence>
<dbReference type="SUPFAM" id="SSF52833">
    <property type="entry name" value="Thioredoxin-like"/>
    <property type="match status" value="1"/>
</dbReference>
<dbReference type="Pfam" id="PF13899">
    <property type="entry name" value="Thioredoxin_7"/>
    <property type="match status" value="1"/>
</dbReference>
<keyword evidence="2" id="KW-1003">Cell membrane</keyword>
<keyword evidence="6 7" id="KW-0472">Membrane</keyword>
<dbReference type="Pfam" id="PF11412">
    <property type="entry name" value="DsbD_N"/>
    <property type="match status" value="1"/>
</dbReference>
<feature type="transmembrane region" description="Helical" evidence="7">
    <location>
        <begin position="397"/>
        <end position="415"/>
    </location>
</feature>
<dbReference type="EC" id="1.8.1.8" evidence="10"/>
<feature type="transmembrane region" description="Helical" evidence="7">
    <location>
        <begin position="362"/>
        <end position="385"/>
    </location>
</feature>
<dbReference type="Gene3D" id="2.60.40.1250">
    <property type="entry name" value="Thiol:disulfide interchange protein DsbD, N-terminal domain"/>
    <property type="match status" value="1"/>
</dbReference>
<dbReference type="InterPro" id="IPR013766">
    <property type="entry name" value="Thioredoxin_domain"/>
</dbReference>
<proteinExistence type="predicted"/>
<feature type="transmembrane region" description="Helical" evidence="7">
    <location>
        <begin position="421"/>
        <end position="439"/>
    </location>
</feature>
<keyword evidence="4" id="KW-0201">Cytochrome c-type biogenesis</keyword>
<dbReference type="PANTHER" id="PTHR32234:SF0">
    <property type="entry name" value="THIOL:DISULFIDE INTERCHANGE PROTEIN DSBD"/>
    <property type="match status" value="1"/>
</dbReference>
<protein>
    <submittedName>
        <fullName evidence="10">Protein-disulfide reductase DsbD</fullName>
        <ecNumber evidence="10">1.8.1.8</ecNumber>
    </submittedName>
</protein>
<evidence type="ECO:0000256" key="6">
    <source>
        <dbReference type="ARBA" id="ARBA00023136"/>
    </source>
</evidence>
<keyword evidence="11" id="KW-1185">Reference proteome</keyword>
<feature type="transmembrane region" description="Helical" evidence="7">
    <location>
        <begin position="196"/>
        <end position="229"/>
    </location>
</feature>
<dbReference type="GO" id="GO:0045454">
    <property type="term" value="P:cell redox homeostasis"/>
    <property type="evidence" value="ECO:0007669"/>
    <property type="project" value="TreeGrafter"/>
</dbReference>
<dbReference type="Proteomes" id="UP000825701">
    <property type="component" value="Chromosome"/>
</dbReference>
<dbReference type="SUPFAM" id="SSF74863">
    <property type="entry name" value="Thiol:disulfide interchange protein DsbD, N-terminal domain (DsbD-alpha)"/>
    <property type="match status" value="1"/>
</dbReference>